<dbReference type="Proteomes" id="UP000177169">
    <property type="component" value="Unassembled WGS sequence"/>
</dbReference>
<name>A0A1F7Z521_9BACT</name>
<dbReference type="STRING" id="1802505.A3D01_03295"/>
<evidence type="ECO:0000313" key="4">
    <source>
        <dbReference type="Proteomes" id="UP000177169"/>
    </source>
</evidence>
<feature type="region of interest" description="Disordered" evidence="2">
    <location>
        <begin position="1047"/>
        <end position="1067"/>
    </location>
</feature>
<evidence type="ECO:0000256" key="1">
    <source>
        <dbReference type="SAM" id="Coils"/>
    </source>
</evidence>
<feature type="coiled-coil region" evidence="1">
    <location>
        <begin position="593"/>
        <end position="620"/>
    </location>
</feature>
<reference evidence="3 4" key="1">
    <citation type="journal article" date="2016" name="Nat. Commun.">
        <title>Thousands of microbial genomes shed light on interconnected biogeochemical processes in an aquifer system.</title>
        <authorList>
            <person name="Anantharaman K."/>
            <person name="Brown C.T."/>
            <person name="Hug L.A."/>
            <person name="Sharon I."/>
            <person name="Castelle C.J."/>
            <person name="Probst A.J."/>
            <person name="Thomas B.C."/>
            <person name="Singh A."/>
            <person name="Wilkins M.J."/>
            <person name="Karaoz U."/>
            <person name="Brodie E.L."/>
            <person name="Williams K.H."/>
            <person name="Hubbard S.S."/>
            <person name="Banfield J.F."/>
        </authorList>
    </citation>
    <scope>NUCLEOTIDE SEQUENCE [LARGE SCALE GENOMIC DNA]</scope>
</reference>
<gene>
    <name evidence="3" type="ORF">A3D01_03295</name>
</gene>
<feature type="compositionally biased region" description="Basic and acidic residues" evidence="2">
    <location>
        <begin position="1"/>
        <end position="17"/>
    </location>
</feature>
<evidence type="ECO:0000313" key="3">
    <source>
        <dbReference type="EMBL" id="OGM34540.1"/>
    </source>
</evidence>
<organism evidence="3 4">
    <name type="scientific">Candidatus Woesebacteria bacterium RIFCSPHIGHO2_02_FULL_39_13</name>
    <dbReference type="NCBI Taxonomy" id="1802505"/>
    <lineage>
        <taxon>Bacteria</taxon>
        <taxon>Candidatus Woeseibacteriota</taxon>
    </lineage>
</organism>
<evidence type="ECO:0000256" key="2">
    <source>
        <dbReference type="SAM" id="MobiDB-lite"/>
    </source>
</evidence>
<sequence length="1067" mass="120939">MKGKMSDGPEGEGRPDIKIATTSWEPSSGKLEGKRYIGNDPDSERMDAILGDIEKRSMSRREYIDRLQEKNTKALLFEGGTLSDEKKLVYREVLEKATIGALHVEFRDSEKLMGIIEEINREKAQDPNESLFLLIQNRLLGLVDTPSGFTVNGQNLTDDEVAKAVEGLKFARDEVLVQSAKAAGIFRHTDPVSGEVRGINVQIKKAQMDNDYIDAMDVIGGLGRNASELHRVETRSLNRSTVDFGGMSSAYIGGALDQMEFHLAEAQLEYYPGAALAAEAAGDTKTATEYRKVAEEAKLYLDRYGKTIDLERWGKERPQLKKDASDFIQGKGKYRKPEVATGGAVAGDALLEQLKKMADFTEGQYRMAVEQNRALLSGYEAVVHAMKHRAFTNPEGFDSSNPYWFRFEQRPDGTRISNEDREKYQDSIRLFLQLNYLSYIKELTGAKTSENWIEAQGARLSREYFREAWDNTPGFRMAVLTLAKDVFQDFPDKVGAEAAEEAKTLTEKIQRGEFQGDELVKVQEKVEKLNFATGFNFKQFVLSETGYQLLSDKKNLDAYRKALTKAMSERLSDQGLQKSIDELESLKTRKVQGEDVDAEITKAERNLENHQKEVEEARKWATDHRVTVEDLIQTSVHAADDLFYATGAYDSGDVYRAQTEAIKEEDDPTRKDYAIKLQESATISDGVRELFSPGLKLKERLSARKRFERKSAEIKRIREDVAAGRIAPDKLDEAERKAADMERTLNAERAYGGPLGEWTRENYSVKDRKTKKGTTFREEFDEGERDYIPERMFYSVLEMIDTGGQEYADPQTGERSRHPSTSIADVLIDKERYVRAVPIETAQKAVIKFEKGQKTITKEVPIELVDLTENGNENAGKVLDEVRAGEWWGYYWDVGSAVVALEGHQMSGDPKKRLSRESFLDKWIKVRGDAKLAPIFTDRAYLLGATALIMSPEKGFVTGQAETILDIPESAYNAIVTSVLSDNRFFMSPERRKQLYDSLHARDVLTSDWNLLYDIYIEGTLFAPRERSRRGISKKMAKEIEAFEEEQRRIDEEKKKRRAVQTTTPTP</sequence>
<comment type="caution">
    <text evidence="3">The sequence shown here is derived from an EMBL/GenBank/DDBJ whole genome shotgun (WGS) entry which is preliminary data.</text>
</comment>
<dbReference type="EMBL" id="MGGR01000005">
    <property type="protein sequence ID" value="OGM34540.1"/>
    <property type="molecule type" value="Genomic_DNA"/>
</dbReference>
<keyword evidence="1" id="KW-0175">Coiled coil</keyword>
<feature type="region of interest" description="Disordered" evidence="2">
    <location>
        <begin position="1"/>
        <end position="39"/>
    </location>
</feature>
<protein>
    <submittedName>
        <fullName evidence="3">Uncharacterized protein</fullName>
    </submittedName>
</protein>
<dbReference type="AlphaFoldDB" id="A0A1F7Z521"/>
<proteinExistence type="predicted"/>
<accession>A0A1F7Z521</accession>